<reference evidence="2 3" key="1">
    <citation type="submission" date="2016-10" db="EMBL/GenBank/DDBJ databases">
        <authorList>
            <person name="de Groot N.N."/>
        </authorList>
    </citation>
    <scope>NUCLEOTIDE SEQUENCE [LARGE SCALE GENOMIC DNA]</scope>
    <source>
        <strain evidence="2 3">DSM 23421</strain>
    </source>
</reference>
<dbReference type="InterPro" id="IPR006016">
    <property type="entry name" value="UspA"/>
</dbReference>
<dbReference type="SUPFAM" id="SSF52402">
    <property type="entry name" value="Adenine nucleotide alpha hydrolases-like"/>
    <property type="match status" value="1"/>
</dbReference>
<sequence>MKNILVATDFSHEAYCALFYATKLLASLFDASIRIMHITEEEMLNSKQESNQKLLEDCLNATVHSYHKVREFDDKALVIESFLEKQHIDLFAMVHHKHSFLEMLVREPVINDISIYAAIPMLILPEQN</sequence>
<evidence type="ECO:0000313" key="2">
    <source>
        <dbReference type="EMBL" id="SDE34873.1"/>
    </source>
</evidence>
<dbReference type="Gene3D" id="3.40.50.620">
    <property type="entry name" value="HUPs"/>
    <property type="match status" value="1"/>
</dbReference>
<name>A0A1G7C6N4_9FLAO</name>
<dbReference type="AlphaFoldDB" id="A0A1G7C6N4"/>
<dbReference type="Proteomes" id="UP000199109">
    <property type="component" value="Unassembled WGS sequence"/>
</dbReference>
<proteinExistence type="predicted"/>
<dbReference type="STRING" id="641691.SAMN05421636_104434"/>
<dbReference type="EMBL" id="FNAO01000004">
    <property type="protein sequence ID" value="SDE34873.1"/>
    <property type="molecule type" value="Genomic_DNA"/>
</dbReference>
<protein>
    <submittedName>
        <fullName evidence="2">Nucleotide-binding universal stress protein, UspA family</fullName>
    </submittedName>
</protein>
<dbReference type="Pfam" id="PF00582">
    <property type="entry name" value="Usp"/>
    <property type="match status" value="1"/>
</dbReference>
<dbReference type="InterPro" id="IPR014729">
    <property type="entry name" value="Rossmann-like_a/b/a_fold"/>
</dbReference>
<accession>A0A1G7C6N4</accession>
<organism evidence="2 3">
    <name type="scientific">Pricia antarctica</name>
    <dbReference type="NCBI Taxonomy" id="641691"/>
    <lineage>
        <taxon>Bacteria</taxon>
        <taxon>Pseudomonadati</taxon>
        <taxon>Bacteroidota</taxon>
        <taxon>Flavobacteriia</taxon>
        <taxon>Flavobacteriales</taxon>
        <taxon>Flavobacteriaceae</taxon>
        <taxon>Pricia</taxon>
    </lineage>
</organism>
<dbReference type="RefSeq" id="WP_175455296.1">
    <property type="nucleotide sequence ID" value="NZ_FNAO01000004.1"/>
</dbReference>
<gene>
    <name evidence="2" type="ORF">SAMN05421636_104434</name>
</gene>
<evidence type="ECO:0000259" key="1">
    <source>
        <dbReference type="Pfam" id="PF00582"/>
    </source>
</evidence>
<evidence type="ECO:0000313" key="3">
    <source>
        <dbReference type="Proteomes" id="UP000199109"/>
    </source>
</evidence>
<keyword evidence="3" id="KW-1185">Reference proteome</keyword>
<feature type="domain" description="UspA" evidence="1">
    <location>
        <begin position="1"/>
        <end position="124"/>
    </location>
</feature>